<keyword evidence="5 11" id="KW-0004">4Fe-4S</keyword>
<dbReference type="RefSeq" id="WP_162642642.1">
    <property type="nucleotide sequence ID" value="NZ_CP048286.1"/>
</dbReference>
<dbReference type="GO" id="GO:0006094">
    <property type="term" value="P:gluconeogenesis"/>
    <property type="evidence" value="ECO:0007669"/>
    <property type="project" value="UniProtKB-UniRule"/>
</dbReference>
<dbReference type="InterPro" id="IPR051318">
    <property type="entry name" value="Fe-S_L-Ser"/>
</dbReference>
<evidence type="ECO:0000256" key="5">
    <source>
        <dbReference type="ARBA" id="ARBA00022485"/>
    </source>
</evidence>
<keyword evidence="15" id="KW-1185">Reference proteome</keyword>
<comment type="catalytic activity">
    <reaction evidence="10 11 12">
        <text>L-serine = pyruvate + NH4(+)</text>
        <dbReference type="Rhea" id="RHEA:19169"/>
        <dbReference type="ChEBI" id="CHEBI:15361"/>
        <dbReference type="ChEBI" id="CHEBI:28938"/>
        <dbReference type="ChEBI" id="CHEBI:33384"/>
        <dbReference type="EC" id="4.3.1.17"/>
    </reaction>
</comment>
<dbReference type="InterPro" id="IPR004643">
    <property type="entry name" value="Fe-S_L-Ser_bsu"/>
</dbReference>
<dbReference type="PIRSF" id="PIRSF036692">
    <property type="entry name" value="SDH_B"/>
    <property type="match status" value="1"/>
</dbReference>
<dbReference type="PANTHER" id="PTHR30182">
    <property type="entry name" value="L-SERINE DEHYDRATASE"/>
    <property type="match status" value="1"/>
</dbReference>
<evidence type="ECO:0000256" key="9">
    <source>
        <dbReference type="ARBA" id="ARBA00023239"/>
    </source>
</evidence>
<dbReference type="UniPathway" id="UPA00138"/>
<dbReference type="CDD" id="cd04903">
    <property type="entry name" value="ACT_LSD"/>
    <property type="match status" value="1"/>
</dbReference>
<dbReference type="SUPFAM" id="SSF143548">
    <property type="entry name" value="Serine metabolism enzymes domain"/>
    <property type="match status" value="1"/>
</dbReference>
<accession>A0A6C0P4P6</accession>
<evidence type="ECO:0000256" key="10">
    <source>
        <dbReference type="ARBA" id="ARBA00049406"/>
    </source>
</evidence>
<dbReference type="Gene3D" id="3.30.70.260">
    <property type="match status" value="1"/>
</dbReference>
<comment type="pathway">
    <text evidence="2 11">Carbohydrate biosynthesis; gluconeogenesis.</text>
</comment>
<comment type="similarity">
    <text evidence="3 11 12">Belongs to the iron-sulfur dependent L-serine dehydratase family.</text>
</comment>
<dbReference type="KEGG" id="prz:GZH47_19645"/>
<dbReference type="GO" id="GO:0046872">
    <property type="term" value="F:metal ion binding"/>
    <property type="evidence" value="ECO:0007669"/>
    <property type="project" value="UniProtKB-UniRule"/>
</dbReference>
<evidence type="ECO:0000313" key="15">
    <source>
        <dbReference type="Proteomes" id="UP000479114"/>
    </source>
</evidence>
<dbReference type="EMBL" id="CP048286">
    <property type="protein sequence ID" value="QHW32803.1"/>
    <property type="molecule type" value="Genomic_DNA"/>
</dbReference>
<dbReference type="Proteomes" id="UP000479114">
    <property type="component" value="Chromosome"/>
</dbReference>
<evidence type="ECO:0000256" key="2">
    <source>
        <dbReference type="ARBA" id="ARBA00004742"/>
    </source>
</evidence>
<organism evidence="14 15">
    <name type="scientific">Paenibacillus rhizovicinus</name>
    <dbReference type="NCBI Taxonomy" id="2704463"/>
    <lineage>
        <taxon>Bacteria</taxon>
        <taxon>Bacillati</taxon>
        <taxon>Bacillota</taxon>
        <taxon>Bacilli</taxon>
        <taxon>Bacillales</taxon>
        <taxon>Paenibacillaceae</taxon>
        <taxon>Paenibacillus</taxon>
    </lineage>
</organism>
<evidence type="ECO:0000256" key="7">
    <source>
        <dbReference type="ARBA" id="ARBA00023004"/>
    </source>
</evidence>
<keyword evidence="9 11" id="KW-0456">Lyase</keyword>
<keyword evidence="4 11" id="KW-0312">Gluconeogenesis</keyword>
<evidence type="ECO:0000256" key="11">
    <source>
        <dbReference type="PIRNR" id="PIRNR036692"/>
    </source>
</evidence>
<dbReference type="InterPro" id="IPR002912">
    <property type="entry name" value="ACT_dom"/>
</dbReference>
<evidence type="ECO:0000256" key="3">
    <source>
        <dbReference type="ARBA" id="ARBA00008636"/>
    </source>
</evidence>
<feature type="domain" description="ACT" evidence="13">
    <location>
        <begin position="152"/>
        <end position="225"/>
    </location>
</feature>
<reference evidence="14 15" key="1">
    <citation type="submission" date="2020-02" db="EMBL/GenBank/DDBJ databases">
        <title>Paenibacillus sp. nov., isolated from rhizosphere soil of tomato.</title>
        <authorList>
            <person name="Weon H.-Y."/>
            <person name="Lee S.A."/>
        </authorList>
    </citation>
    <scope>NUCLEOTIDE SEQUENCE [LARGE SCALE GENOMIC DNA]</scope>
    <source>
        <strain evidence="14 15">14171R-81</strain>
    </source>
</reference>
<evidence type="ECO:0000256" key="6">
    <source>
        <dbReference type="ARBA" id="ARBA00022723"/>
    </source>
</evidence>
<comment type="cofactor">
    <cofactor evidence="1 12">
        <name>[4Fe-4S] cluster</name>
        <dbReference type="ChEBI" id="CHEBI:49883"/>
    </cofactor>
</comment>
<dbReference type="PROSITE" id="PS51671">
    <property type="entry name" value="ACT"/>
    <property type="match status" value="1"/>
</dbReference>
<sequence>MRFKDVFSIIGPPMIGPSSSHTAGAARIGRAARQLFGRLPQRADVIFYGSFAATYEGHGTYAAVVGGLLDMATDDVRLPDSLDIAMQEGMQPEAITGKGLYPHPNTAELHLYENSEDEEPAFTLVGTSIGGGNIEIVSIDGFKVKMTGNYPTLVIQNADAPGMIAIVARLLQHHGINIGTMTVDRKSRSGEAMMVLETDEDFPPTLRGELAAYAEIHTVRFVHIT</sequence>
<dbReference type="NCBIfam" id="TIGR00719">
    <property type="entry name" value="sda_beta"/>
    <property type="match status" value="1"/>
</dbReference>
<name>A0A6C0P4P6_9BACL</name>
<dbReference type="SUPFAM" id="SSF55021">
    <property type="entry name" value="ACT-like"/>
    <property type="match status" value="1"/>
</dbReference>
<evidence type="ECO:0000256" key="8">
    <source>
        <dbReference type="ARBA" id="ARBA00023014"/>
    </source>
</evidence>
<proteinExistence type="inferred from homology"/>
<keyword evidence="6 11" id="KW-0479">Metal-binding</keyword>
<dbReference type="AlphaFoldDB" id="A0A6C0P4P6"/>
<evidence type="ECO:0000256" key="1">
    <source>
        <dbReference type="ARBA" id="ARBA00001966"/>
    </source>
</evidence>
<keyword evidence="8 11" id="KW-0411">Iron-sulfur</keyword>
<evidence type="ECO:0000259" key="13">
    <source>
        <dbReference type="PROSITE" id="PS51671"/>
    </source>
</evidence>
<dbReference type="PANTHER" id="PTHR30182:SF12">
    <property type="entry name" value="L-SERINE DEHYDRATASE, BETA CHAIN-RELATED"/>
    <property type="match status" value="1"/>
</dbReference>
<evidence type="ECO:0000256" key="4">
    <source>
        <dbReference type="ARBA" id="ARBA00022432"/>
    </source>
</evidence>
<dbReference type="GO" id="GO:0003941">
    <property type="term" value="F:L-serine ammonia-lyase activity"/>
    <property type="evidence" value="ECO:0007669"/>
    <property type="project" value="UniProtKB-UniRule"/>
</dbReference>
<dbReference type="GO" id="GO:0051539">
    <property type="term" value="F:4 iron, 4 sulfur cluster binding"/>
    <property type="evidence" value="ECO:0007669"/>
    <property type="project" value="UniProtKB-UniRule"/>
</dbReference>
<dbReference type="InterPro" id="IPR045865">
    <property type="entry name" value="ACT-like_dom_sf"/>
</dbReference>
<dbReference type="InterPro" id="IPR029009">
    <property type="entry name" value="ASB_dom_sf"/>
</dbReference>
<dbReference type="InterPro" id="IPR005131">
    <property type="entry name" value="Ser_deHydtase_bsu"/>
</dbReference>
<evidence type="ECO:0000256" key="12">
    <source>
        <dbReference type="RuleBase" id="RU366059"/>
    </source>
</evidence>
<dbReference type="Pfam" id="PF03315">
    <property type="entry name" value="SDH_beta"/>
    <property type="match status" value="1"/>
</dbReference>
<keyword evidence="7 11" id="KW-0408">Iron</keyword>
<evidence type="ECO:0000313" key="14">
    <source>
        <dbReference type="EMBL" id="QHW32803.1"/>
    </source>
</evidence>
<protein>
    <recommendedName>
        <fullName evidence="11">L-serine deaminase</fullName>
    </recommendedName>
</protein>
<gene>
    <name evidence="14" type="primary">sdaAB</name>
    <name evidence="14" type="ORF">GZH47_19645</name>
</gene>
<dbReference type="Gene3D" id="3.30.1330.90">
    <property type="entry name" value="D-3-phosphoglycerate dehydrogenase, domain 3"/>
    <property type="match status" value="1"/>
</dbReference>